<dbReference type="Pfam" id="PF01846">
    <property type="entry name" value="FF"/>
    <property type="match status" value="1"/>
</dbReference>
<dbReference type="OrthoDB" id="63972at2759"/>
<feature type="non-terminal residue" evidence="3">
    <location>
        <position position="1"/>
    </location>
</feature>
<evidence type="ECO:0000256" key="1">
    <source>
        <dbReference type="ARBA" id="ARBA00022737"/>
    </source>
</evidence>
<accession>A0A813H3I7</accession>
<feature type="domain" description="FF" evidence="2">
    <location>
        <begin position="137"/>
        <end position="190"/>
    </location>
</feature>
<organism evidence="3 4">
    <name type="scientific">Polarella glacialis</name>
    <name type="common">Dinoflagellate</name>
    <dbReference type="NCBI Taxonomy" id="89957"/>
    <lineage>
        <taxon>Eukaryota</taxon>
        <taxon>Sar</taxon>
        <taxon>Alveolata</taxon>
        <taxon>Dinophyceae</taxon>
        <taxon>Suessiales</taxon>
        <taxon>Suessiaceae</taxon>
        <taxon>Polarella</taxon>
    </lineage>
</organism>
<dbReference type="AlphaFoldDB" id="A0A813H3I7"/>
<sequence length="334" mass="38395">IDGFRELMEEKGVGRFDSYETWCPRMLGDARFKAVPLADRKKLFLQEAKKQGSGQQRADAVKKRQGFERFSELVSTAQMNGIFDEIQSSEEAFAKLEASEHSKDERWRALMPSDRKRLVVAVFLDEMRKRISEAEQASRDFRALLLETVLNLETGAGAEPPTFGEARRVLRHEPRWKAVDSIAVRQKVFAESAAEVSKAWLKKKRKQAEEEDELLERRKRSRRTEAQDEFRKLLEEHIRCPLELSWQEVCVLLRSQMLPEDLDEAAQEGVFNELCSEDLERRLAAFSDVLHKSKADDIGPELPFMEACKLATAKVGGEARLRGVPQADLKRSWE</sequence>
<dbReference type="GO" id="GO:0003712">
    <property type="term" value="F:transcription coregulator activity"/>
    <property type="evidence" value="ECO:0007669"/>
    <property type="project" value="TreeGrafter"/>
</dbReference>
<feature type="non-terminal residue" evidence="3">
    <location>
        <position position="334"/>
    </location>
</feature>
<gene>
    <name evidence="3" type="ORF">PGLA1383_LOCUS48258</name>
</gene>
<proteinExistence type="predicted"/>
<dbReference type="Gene3D" id="1.10.10.440">
    <property type="entry name" value="FF domain"/>
    <property type="match status" value="3"/>
</dbReference>
<comment type="caution">
    <text evidence="3">The sequence shown here is derived from an EMBL/GenBank/DDBJ whole genome shotgun (WGS) entry which is preliminary data.</text>
</comment>
<dbReference type="PANTHER" id="PTHR15377:SF3">
    <property type="entry name" value="WW DOMAIN-CONTAINING PROTEIN"/>
    <property type="match status" value="1"/>
</dbReference>
<dbReference type="SUPFAM" id="SSF81698">
    <property type="entry name" value="FF domain"/>
    <property type="match status" value="2"/>
</dbReference>
<dbReference type="InterPro" id="IPR045148">
    <property type="entry name" value="TCRG1-like"/>
</dbReference>
<protein>
    <recommendedName>
        <fullName evidence="2">FF domain-containing protein</fullName>
    </recommendedName>
</protein>
<dbReference type="InterPro" id="IPR002713">
    <property type="entry name" value="FF_domain"/>
</dbReference>
<dbReference type="InterPro" id="IPR036517">
    <property type="entry name" value="FF_domain_sf"/>
</dbReference>
<dbReference type="EMBL" id="CAJNNV010030361">
    <property type="protein sequence ID" value="CAE8632276.1"/>
    <property type="molecule type" value="Genomic_DNA"/>
</dbReference>
<reference evidence="3" key="1">
    <citation type="submission" date="2021-02" db="EMBL/GenBank/DDBJ databases">
        <authorList>
            <person name="Dougan E. K."/>
            <person name="Rhodes N."/>
            <person name="Thang M."/>
            <person name="Chan C."/>
        </authorList>
    </citation>
    <scope>NUCLEOTIDE SEQUENCE</scope>
</reference>
<dbReference type="GO" id="GO:0005634">
    <property type="term" value="C:nucleus"/>
    <property type="evidence" value="ECO:0007669"/>
    <property type="project" value="TreeGrafter"/>
</dbReference>
<name>A0A813H3I7_POLGL</name>
<dbReference type="Proteomes" id="UP000654075">
    <property type="component" value="Unassembled WGS sequence"/>
</dbReference>
<dbReference type="PANTHER" id="PTHR15377">
    <property type="entry name" value="TRANSCRIPTION ELONGATION REGULATOR 1"/>
    <property type="match status" value="1"/>
</dbReference>
<evidence type="ECO:0000313" key="3">
    <source>
        <dbReference type="EMBL" id="CAE8632276.1"/>
    </source>
</evidence>
<evidence type="ECO:0000313" key="4">
    <source>
        <dbReference type="Proteomes" id="UP000654075"/>
    </source>
</evidence>
<keyword evidence="1" id="KW-0677">Repeat</keyword>
<evidence type="ECO:0000259" key="2">
    <source>
        <dbReference type="Pfam" id="PF01846"/>
    </source>
</evidence>
<dbReference type="GO" id="GO:0070063">
    <property type="term" value="F:RNA polymerase binding"/>
    <property type="evidence" value="ECO:0007669"/>
    <property type="project" value="InterPro"/>
</dbReference>
<keyword evidence="4" id="KW-1185">Reference proteome</keyword>